<organism evidence="4 5">
    <name type="scientific">Hydrogenivirga caldilitoris</name>
    <dbReference type="NCBI Taxonomy" id="246264"/>
    <lineage>
        <taxon>Bacteria</taxon>
        <taxon>Pseudomonadati</taxon>
        <taxon>Aquificota</taxon>
        <taxon>Aquificia</taxon>
        <taxon>Aquificales</taxon>
        <taxon>Aquificaceae</taxon>
        <taxon>Hydrogenivirga</taxon>
    </lineage>
</organism>
<dbReference type="RefSeq" id="WP_121010311.1">
    <property type="nucleotide sequence ID" value="NZ_RCCJ01000001.1"/>
</dbReference>
<dbReference type="PANTHER" id="PTHR42852:SF18">
    <property type="entry name" value="CHROMOSOME UNDETERMINED SCAFFOLD_47, WHOLE GENOME SHOTGUN SEQUENCE"/>
    <property type="match status" value="1"/>
</dbReference>
<protein>
    <submittedName>
        <fullName evidence="4">Peroxiredoxin</fullName>
    </submittedName>
</protein>
<evidence type="ECO:0000256" key="2">
    <source>
        <dbReference type="SAM" id="Phobius"/>
    </source>
</evidence>
<dbReference type="GO" id="GO:0016491">
    <property type="term" value="F:oxidoreductase activity"/>
    <property type="evidence" value="ECO:0007669"/>
    <property type="project" value="InterPro"/>
</dbReference>
<accession>A0A497XNT4</accession>
<keyword evidence="2" id="KW-1133">Transmembrane helix</keyword>
<dbReference type="SUPFAM" id="SSF52833">
    <property type="entry name" value="Thioredoxin-like"/>
    <property type="match status" value="1"/>
</dbReference>
<sequence length="168" mass="19183">MSKNIAYGLGILLVALMLYLGLVTNSHQENIAGVLPGKEAPNFKLKTIEGKEVSLEDYRGKVVLVNFWATWCPPCREEMPLFERVYRTYRNKGFEVLAVSTDSSLDPVKKFVKEYKLSFTVLFDDRNITSLYGIQGLPTSFLINREGKVVKVRLGEYKEIEKDLKQIL</sequence>
<dbReference type="PROSITE" id="PS00194">
    <property type="entry name" value="THIOREDOXIN_1"/>
    <property type="match status" value="1"/>
</dbReference>
<feature type="transmembrane region" description="Helical" evidence="2">
    <location>
        <begin position="6"/>
        <end position="23"/>
    </location>
</feature>
<dbReference type="Proteomes" id="UP000267841">
    <property type="component" value="Unassembled WGS sequence"/>
</dbReference>
<dbReference type="InterPro" id="IPR013766">
    <property type="entry name" value="Thioredoxin_domain"/>
</dbReference>
<dbReference type="Pfam" id="PF00578">
    <property type="entry name" value="AhpC-TSA"/>
    <property type="match status" value="1"/>
</dbReference>
<feature type="domain" description="Thioredoxin" evidence="3">
    <location>
        <begin position="34"/>
        <end position="168"/>
    </location>
</feature>
<dbReference type="InterPro" id="IPR017937">
    <property type="entry name" value="Thioredoxin_CS"/>
</dbReference>
<evidence type="ECO:0000259" key="3">
    <source>
        <dbReference type="PROSITE" id="PS51352"/>
    </source>
</evidence>
<evidence type="ECO:0000313" key="4">
    <source>
        <dbReference type="EMBL" id="RLJ70528.1"/>
    </source>
</evidence>
<dbReference type="InterPro" id="IPR000866">
    <property type="entry name" value="AhpC/TSA"/>
</dbReference>
<dbReference type="PROSITE" id="PS51352">
    <property type="entry name" value="THIOREDOXIN_2"/>
    <property type="match status" value="1"/>
</dbReference>
<proteinExistence type="predicted"/>
<name>A0A497XNT4_9AQUI</name>
<reference evidence="4 5" key="1">
    <citation type="submission" date="2018-10" db="EMBL/GenBank/DDBJ databases">
        <title>Genomic Encyclopedia of Archaeal and Bacterial Type Strains, Phase II (KMG-II): from individual species to whole genera.</title>
        <authorList>
            <person name="Goeker M."/>
        </authorList>
    </citation>
    <scope>NUCLEOTIDE SEQUENCE [LARGE SCALE GENOMIC DNA]</scope>
    <source>
        <strain evidence="4 5">DSM 16510</strain>
    </source>
</reference>
<dbReference type="OrthoDB" id="25753at2"/>
<evidence type="ECO:0000313" key="5">
    <source>
        <dbReference type="Proteomes" id="UP000267841"/>
    </source>
</evidence>
<dbReference type="CDD" id="cd02966">
    <property type="entry name" value="TlpA_like_family"/>
    <property type="match status" value="1"/>
</dbReference>
<dbReference type="PANTHER" id="PTHR42852">
    <property type="entry name" value="THIOL:DISULFIDE INTERCHANGE PROTEIN DSBE"/>
    <property type="match status" value="1"/>
</dbReference>
<keyword evidence="2" id="KW-0812">Transmembrane</keyword>
<evidence type="ECO:0000256" key="1">
    <source>
        <dbReference type="ARBA" id="ARBA00023284"/>
    </source>
</evidence>
<dbReference type="InterPro" id="IPR050553">
    <property type="entry name" value="Thioredoxin_ResA/DsbE_sf"/>
</dbReference>
<dbReference type="EMBL" id="RCCJ01000001">
    <property type="protein sequence ID" value="RLJ70528.1"/>
    <property type="molecule type" value="Genomic_DNA"/>
</dbReference>
<dbReference type="Gene3D" id="3.40.30.10">
    <property type="entry name" value="Glutaredoxin"/>
    <property type="match status" value="1"/>
</dbReference>
<gene>
    <name evidence="4" type="ORF">BCF55_0804</name>
</gene>
<keyword evidence="1" id="KW-0676">Redox-active center</keyword>
<keyword evidence="5" id="KW-1185">Reference proteome</keyword>
<dbReference type="AlphaFoldDB" id="A0A497XNT4"/>
<comment type="caution">
    <text evidence="4">The sequence shown here is derived from an EMBL/GenBank/DDBJ whole genome shotgun (WGS) entry which is preliminary data.</text>
</comment>
<dbReference type="GO" id="GO:0016209">
    <property type="term" value="F:antioxidant activity"/>
    <property type="evidence" value="ECO:0007669"/>
    <property type="project" value="InterPro"/>
</dbReference>
<dbReference type="InterPro" id="IPR036249">
    <property type="entry name" value="Thioredoxin-like_sf"/>
</dbReference>
<keyword evidence="2" id="KW-0472">Membrane</keyword>